<dbReference type="InterPro" id="IPR023173">
    <property type="entry name" value="NADPH_Cyt_P450_Rdtase_alpha"/>
</dbReference>
<evidence type="ECO:0000256" key="2">
    <source>
        <dbReference type="ARBA" id="ARBA00001974"/>
    </source>
</evidence>
<dbReference type="InterPro" id="IPR008254">
    <property type="entry name" value="Flavodoxin/NO_synth"/>
</dbReference>
<proteinExistence type="predicted"/>
<dbReference type="PRINTS" id="PR00369">
    <property type="entry name" value="FLAVODOXIN"/>
</dbReference>
<feature type="domain" description="Flavodoxin-like" evidence="8">
    <location>
        <begin position="1"/>
        <end position="115"/>
    </location>
</feature>
<comment type="cofactor">
    <cofactor evidence="2">
        <name>FAD</name>
        <dbReference type="ChEBI" id="CHEBI:57692"/>
    </cofactor>
</comment>
<protein>
    <submittedName>
        <fullName evidence="10">Uncharacterized protein</fullName>
    </submittedName>
</protein>
<dbReference type="GO" id="GO:0010181">
    <property type="term" value="F:FMN binding"/>
    <property type="evidence" value="ECO:0007669"/>
    <property type="project" value="InterPro"/>
</dbReference>
<dbReference type="SUPFAM" id="SSF52218">
    <property type="entry name" value="Flavoproteins"/>
    <property type="match status" value="1"/>
</dbReference>
<dbReference type="PANTHER" id="PTHR19384">
    <property type="entry name" value="NITRIC OXIDE SYNTHASE-RELATED"/>
    <property type="match status" value="1"/>
</dbReference>
<evidence type="ECO:0000259" key="8">
    <source>
        <dbReference type="PROSITE" id="PS50902"/>
    </source>
</evidence>
<dbReference type="InterPro" id="IPR001094">
    <property type="entry name" value="Flavdoxin-like"/>
</dbReference>
<evidence type="ECO:0000313" key="10">
    <source>
        <dbReference type="EMBL" id="CAI6080173.1"/>
    </source>
</evidence>
<dbReference type="SUPFAM" id="SSF52343">
    <property type="entry name" value="Ferredoxin reductase-like, C-terminal NADP-linked domain"/>
    <property type="match status" value="1"/>
</dbReference>
<keyword evidence="5" id="KW-0274">FAD</keyword>
<feature type="domain" description="FAD-binding FR-type" evidence="9">
    <location>
        <begin position="163"/>
        <end position="452"/>
    </location>
</feature>
<accession>A0AA35PW90</accession>
<dbReference type="Gene3D" id="3.40.50.360">
    <property type="match status" value="1"/>
</dbReference>
<dbReference type="EMBL" id="CABFNP030000704">
    <property type="protein sequence ID" value="CAI6080173.1"/>
    <property type="molecule type" value="Genomic_DNA"/>
</dbReference>
<name>A0AA35PW90_9HYPO</name>
<dbReference type="InterPro" id="IPR039261">
    <property type="entry name" value="FNR_nucleotide-bd"/>
</dbReference>
<dbReference type="Proteomes" id="UP001160390">
    <property type="component" value="Unassembled WGS sequence"/>
</dbReference>
<dbReference type="PROSITE" id="PS50902">
    <property type="entry name" value="FLAVODOXIN_LIKE"/>
    <property type="match status" value="1"/>
</dbReference>
<keyword evidence="3" id="KW-0285">Flavoprotein</keyword>
<dbReference type="InterPro" id="IPR001433">
    <property type="entry name" value="OxRdtase_FAD/NAD-bd"/>
</dbReference>
<dbReference type="PRINTS" id="PR00371">
    <property type="entry name" value="FPNCR"/>
</dbReference>
<dbReference type="PANTHER" id="PTHR19384:SF108">
    <property type="entry name" value="NADPH--CYTOCHROME P450 REDUCTASE"/>
    <property type="match status" value="1"/>
</dbReference>
<evidence type="ECO:0000313" key="11">
    <source>
        <dbReference type="Proteomes" id="UP001160390"/>
    </source>
</evidence>
<evidence type="ECO:0000259" key="9">
    <source>
        <dbReference type="PROSITE" id="PS51384"/>
    </source>
</evidence>
<evidence type="ECO:0000256" key="5">
    <source>
        <dbReference type="ARBA" id="ARBA00022827"/>
    </source>
</evidence>
<evidence type="ECO:0000256" key="3">
    <source>
        <dbReference type="ARBA" id="ARBA00022630"/>
    </source>
</evidence>
<comment type="cofactor">
    <cofactor evidence="1">
        <name>FMN</name>
        <dbReference type="ChEBI" id="CHEBI:58210"/>
    </cofactor>
</comment>
<dbReference type="InterPro" id="IPR003097">
    <property type="entry name" value="CysJ-like_FAD-binding"/>
</dbReference>
<keyword evidence="4" id="KW-0288">FMN</keyword>
<evidence type="ECO:0000256" key="4">
    <source>
        <dbReference type="ARBA" id="ARBA00022643"/>
    </source>
</evidence>
<dbReference type="GO" id="GO:0003958">
    <property type="term" value="F:NADPH-hemoprotein reductase activity"/>
    <property type="evidence" value="ECO:0007669"/>
    <property type="project" value="TreeGrafter"/>
</dbReference>
<feature type="non-terminal residue" evidence="10">
    <location>
        <position position="557"/>
    </location>
</feature>
<evidence type="ECO:0000256" key="1">
    <source>
        <dbReference type="ARBA" id="ARBA00001917"/>
    </source>
</evidence>
<keyword evidence="7" id="KW-0560">Oxidoreductase</keyword>
<evidence type="ECO:0000256" key="7">
    <source>
        <dbReference type="ARBA" id="ARBA00023002"/>
    </source>
</evidence>
<sequence>MSADLSDYDPESLSSIPESKITIFILSTYGEGDPSDNAAGFYRYLQHKPSQSLANIRYAAFGLGNSNYQHHNRIVDVVVTAIDGLGARALMPVTKADDIDGSTEAQFLAWKESVLRLLQKNLNLTEREPIYEPTLQVEEDESLDVIDLHSGEPISRDDSKSSSAVVSAPISDAKDLFQNSSRNCVHLDVDLSAHPTISYKTGDHIAVWPVNPVEEVDMLLGQLGLRDRRNIPITIKSLDSTKKIPVPTPTSTEILFKHYLEISAAVSADTLGSLLQFAPSPTVRSFLGQYIKDRQAYIQLAEENHLTLGRLLRMSAIKGGLSKDGAWANLPLSFVVEVLGALRPRLYSISSSSMLAPRKPAITALVVEKPLRNRPAEFHPRLSIHSLTQVRKSKFHPPVATKDIIMIGAGTGIAPFRAFLLERARLHAMSRPVGRTILVFGCRDPKEDYIYREELEQAVANLPGAEIVTDFSRTQYPGKAGRGYVQDAVAARGQELSRMIAQQEARVYVCGRAAMSREVAAVLKDALKANANLGIENHAEWWTSWRRMGGFSEDVWG</sequence>
<dbReference type="AlphaFoldDB" id="A0AA35PW90"/>
<keyword evidence="6" id="KW-0521">NADP</keyword>
<reference evidence="10" key="1">
    <citation type="submission" date="2023-01" db="EMBL/GenBank/DDBJ databases">
        <authorList>
            <person name="Piombo E."/>
        </authorList>
    </citation>
    <scope>NUCLEOTIDE SEQUENCE</scope>
</reference>
<dbReference type="PROSITE" id="PS51384">
    <property type="entry name" value="FAD_FR"/>
    <property type="match status" value="1"/>
</dbReference>
<evidence type="ECO:0000256" key="6">
    <source>
        <dbReference type="ARBA" id="ARBA00022857"/>
    </source>
</evidence>
<dbReference type="InterPro" id="IPR017927">
    <property type="entry name" value="FAD-bd_FR_type"/>
</dbReference>
<keyword evidence="11" id="KW-1185">Reference proteome</keyword>
<dbReference type="Gene3D" id="3.40.50.80">
    <property type="entry name" value="Nucleotide-binding domain of ferredoxin-NADP reductase (FNR) module"/>
    <property type="match status" value="1"/>
</dbReference>
<dbReference type="GO" id="GO:0005829">
    <property type="term" value="C:cytosol"/>
    <property type="evidence" value="ECO:0007669"/>
    <property type="project" value="TreeGrafter"/>
</dbReference>
<dbReference type="InterPro" id="IPR029039">
    <property type="entry name" value="Flavoprotein-like_sf"/>
</dbReference>
<dbReference type="InterPro" id="IPR017938">
    <property type="entry name" value="Riboflavin_synthase-like_b-brl"/>
</dbReference>
<comment type="caution">
    <text evidence="10">The sequence shown here is derived from an EMBL/GenBank/DDBJ whole genome shotgun (WGS) entry which is preliminary data.</text>
</comment>
<dbReference type="SUPFAM" id="SSF63380">
    <property type="entry name" value="Riboflavin synthase domain-like"/>
    <property type="match status" value="1"/>
</dbReference>
<organism evidence="10 11">
    <name type="scientific">Clonostachys chloroleuca</name>
    <dbReference type="NCBI Taxonomy" id="1926264"/>
    <lineage>
        <taxon>Eukaryota</taxon>
        <taxon>Fungi</taxon>
        <taxon>Dikarya</taxon>
        <taxon>Ascomycota</taxon>
        <taxon>Pezizomycotina</taxon>
        <taxon>Sordariomycetes</taxon>
        <taxon>Hypocreomycetidae</taxon>
        <taxon>Hypocreales</taxon>
        <taxon>Bionectriaceae</taxon>
        <taxon>Clonostachys</taxon>
    </lineage>
</organism>
<dbReference type="Pfam" id="PF00667">
    <property type="entry name" value="FAD_binding_1"/>
    <property type="match status" value="1"/>
</dbReference>
<dbReference type="GO" id="GO:0050660">
    <property type="term" value="F:flavin adenine dinucleotide binding"/>
    <property type="evidence" value="ECO:0007669"/>
    <property type="project" value="TreeGrafter"/>
</dbReference>
<dbReference type="Pfam" id="PF00258">
    <property type="entry name" value="Flavodoxin_1"/>
    <property type="match status" value="1"/>
</dbReference>
<dbReference type="Pfam" id="PF00175">
    <property type="entry name" value="NAD_binding_1"/>
    <property type="match status" value="1"/>
</dbReference>
<gene>
    <name evidence="10" type="ORF">CCHLO57077_00012900</name>
</gene>
<dbReference type="Gene3D" id="2.40.30.10">
    <property type="entry name" value="Translation factors"/>
    <property type="match status" value="1"/>
</dbReference>
<dbReference type="InterPro" id="IPR001709">
    <property type="entry name" value="Flavoprot_Pyr_Nucl_cyt_Rdtase"/>
</dbReference>
<dbReference type="Gene3D" id="1.20.990.10">
    <property type="entry name" value="NADPH-cytochrome p450 Reductase, Chain A, domain 3"/>
    <property type="match status" value="1"/>
</dbReference>